<dbReference type="GO" id="GO:0019647">
    <property type="term" value="P:formaldehyde assimilation via ribulose monophosphate cycle"/>
    <property type="evidence" value="ECO:0007669"/>
    <property type="project" value="UniProtKB-UniPathway"/>
</dbReference>
<dbReference type="UniPathway" id="UPA00294">
    <property type="reaction ID" value="UER00434"/>
</dbReference>
<dbReference type="InterPro" id="IPR001754">
    <property type="entry name" value="OMPdeCOase_dom"/>
</dbReference>
<dbReference type="FunFam" id="3.20.20.70:FF:000022">
    <property type="entry name" value="3-keto-L-gulonate-6-phosphate decarboxylase UlaD"/>
    <property type="match status" value="1"/>
</dbReference>
<dbReference type="GO" id="GO:0033982">
    <property type="term" value="F:3-dehydro-L-gulonate-6-phosphate decarboxylase activity"/>
    <property type="evidence" value="ECO:0007669"/>
    <property type="project" value="TreeGrafter"/>
</dbReference>
<evidence type="ECO:0000256" key="6">
    <source>
        <dbReference type="ARBA" id="ARBA00023277"/>
    </source>
</evidence>
<name>A0A1H8XWG8_9FIRM</name>
<evidence type="ECO:0000256" key="4">
    <source>
        <dbReference type="ARBA" id="ARBA00012890"/>
    </source>
</evidence>
<dbReference type="SUPFAM" id="SSF51366">
    <property type="entry name" value="Ribulose-phoshate binding barrel"/>
    <property type="match status" value="1"/>
</dbReference>
<dbReference type="InterPro" id="IPR041710">
    <property type="entry name" value="HPS/KGPDC"/>
</dbReference>
<evidence type="ECO:0000256" key="3">
    <source>
        <dbReference type="ARBA" id="ARBA00006350"/>
    </source>
</evidence>
<dbReference type="GO" id="GO:0019854">
    <property type="term" value="P:L-ascorbic acid catabolic process"/>
    <property type="evidence" value="ECO:0007669"/>
    <property type="project" value="TreeGrafter"/>
</dbReference>
<feature type="domain" description="Orotidine 5'-phosphate decarboxylase" evidence="7">
    <location>
        <begin position="2"/>
        <end position="203"/>
    </location>
</feature>
<organism evidence="8 9">
    <name type="scientific">Propionispora vibrioides</name>
    <dbReference type="NCBI Taxonomy" id="112903"/>
    <lineage>
        <taxon>Bacteria</taxon>
        <taxon>Bacillati</taxon>
        <taxon>Bacillota</taxon>
        <taxon>Negativicutes</taxon>
        <taxon>Selenomonadales</taxon>
        <taxon>Sporomusaceae</taxon>
        <taxon>Propionispora</taxon>
    </lineage>
</organism>
<evidence type="ECO:0000256" key="5">
    <source>
        <dbReference type="ARBA" id="ARBA00023239"/>
    </source>
</evidence>
<comment type="catalytic activity">
    <reaction evidence="1">
        <text>D-ribulose 5-phosphate + formaldehyde = D-arabino-hex-3-ulose 6-phosphate</text>
        <dbReference type="Rhea" id="RHEA:25201"/>
        <dbReference type="ChEBI" id="CHEBI:16842"/>
        <dbReference type="ChEBI" id="CHEBI:58121"/>
        <dbReference type="ChEBI" id="CHEBI:58542"/>
        <dbReference type="EC" id="4.1.2.43"/>
    </reaction>
</comment>
<keyword evidence="5" id="KW-0456">Lyase</keyword>
<keyword evidence="9" id="KW-1185">Reference proteome</keyword>
<comment type="similarity">
    <text evidence="3">Belongs to the HPS/KGPDC family. HPS subfamily.</text>
</comment>
<dbReference type="GO" id="GO:0043801">
    <property type="term" value="F:hexulose-6-phosphate synthase activity"/>
    <property type="evidence" value="ECO:0007669"/>
    <property type="project" value="UniProtKB-EC"/>
</dbReference>
<dbReference type="InterPro" id="IPR011060">
    <property type="entry name" value="RibuloseP-bd_barrel"/>
</dbReference>
<dbReference type="InterPro" id="IPR017553">
    <property type="entry name" value="3-hexulose-6-phosphate_synth"/>
</dbReference>
<dbReference type="NCBIfam" id="TIGR03128">
    <property type="entry name" value="RuMP_HxlA"/>
    <property type="match status" value="1"/>
</dbReference>
<evidence type="ECO:0000256" key="1">
    <source>
        <dbReference type="ARBA" id="ARBA00000718"/>
    </source>
</evidence>
<dbReference type="SMART" id="SM00934">
    <property type="entry name" value="OMPdecase"/>
    <property type="match status" value="1"/>
</dbReference>
<dbReference type="PANTHER" id="PTHR35039:SF3">
    <property type="entry name" value="3-KETO-L-GULONATE-6-PHOSPHATE DECARBOXYLASE SGBH-RELATED"/>
    <property type="match status" value="1"/>
</dbReference>
<dbReference type="Pfam" id="PF00215">
    <property type="entry name" value="OMPdecase"/>
    <property type="match status" value="1"/>
</dbReference>
<comment type="pathway">
    <text evidence="2">One-carbon metabolism; formaldehyde assimilation via RuMP pathway; D-fructose 6-phosphate from D-ribulose 5-phosphate and formaldehyde: step 1/2.</text>
</comment>
<proteinExistence type="inferred from homology"/>
<evidence type="ECO:0000256" key="2">
    <source>
        <dbReference type="ARBA" id="ARBA00005014"/>
    </source>
</evidence>
<dbReference type="AlphaFoldDB" id="A0A1H8XWG8"/>
<dbReference type="Gene3D" id="3.20.20.70">
    <property type="entry name" value="Aldolase class I"/>
    <property type="match status" value="1"/>
</dbReference>
<keyword evidence="6" id="KW-0119">Carbohydrate metabolism</keyword>
<dbReference type="GO" id="GO:0006207">
    <property type="term" value="P:'de novo' pyrimidine nucleobase biosynthetic process"/>
    <property type="evidence" value="ECO:0007669"/>
    <property type="project" value="InterPro"/>
</dbReference>
<dbReference type="OrthoDB" id="43475at2"/>
<sequence length="209" mass="22708">MKLQLAIDELNVEEALTALETLAPYVDIVEVGTPLLIDAGRDAIRQIHKKFPELKILCDAKIMDAGAYEARLAYEVGAEYVTVLGVTDDLTIKECVNEAKKYGKKVMVDMICIPDLAARVPVIEALGVDVIAVHTGVDQQAMGRTPLDDLIEIQKHVKSCQVAVAGGINSKTVGQYIARQPDILIVGGGILKSENPMEEAGRIRKLMED</sequence>
<dbReference type="CDD" id="cd04726">
    <property type="entry name" value="KGPDC_HPS"/>
    <property type="match status" value="1"/>
</dbReference>
<evidence type="ECO:0000313" key="9">
    <source>
        <dbReference type="Proteomes" id="UP000198847"/>
    </source>
</evidence>
<accession>A0A1H8XWG8</accession>
<dbReference type="EMBL" id="FODY01000032">
    <property type="protein sequence ID" value="SEP44400.1"/>
    <property type="molecule type" value="Genomic_DNA"/>
</dbReference>
<gene>
    <name evidence="8" type="ORF">SAMN04490178_13218</name>
</gene>
<dbReference type="Proteomes" id="UP000198847">
    <property type="component" value="Unassembled WGS sequence"/>
</dbReference>
<dbReference type="GO" id="GO:0004590">
    <property type="term" value="F:orotidine-5'-phosphate decarboxylase activity"/>
    <property type="evidence" value="ECO:0007669"/>
    <property type="project" value="InterPro"/>
</dbReference>
<evidence type="ECO:0000259" key="7">
    <source>
        <dbReference type="SMART" id="SM00934"/>
    </source>
</evidence>
<reference evidence="8 9" key="1">
    <citation type="submission" date="2016-10" db="EMBL/GenBank/DDBJ databases">
        <authorList>
            <person name="de Groot N.N."/>
        </authorList>
    </citation>
    <scope>NUCLEOTIDE SEQUENCE [LARGE SCALE GENOMIC DNA]</scope>
    <source>
        <strain evidence="8 9">DSM 13305</strain>
    </source>
</reference>
<dbReference type="EC" id="4.1.2.43" evidence="4"/>
<dbReference type="RefSeq" id="WP_091751377.1">
    <property type="nucleotide sequence ID" value="NZ_FODY01000032.1"/>
</dbReference>
<dbReference type="PANTHER" id="PTHR35039">
    <property type="entry name" value="3-KETO-L-GULONATE-6-PHOSPHATE DECARBOXYLASE SGBH-RELATED"/>
    <property type="match status" value="1"/>
</dbReference>
<protein>
    <recommendedName>
        <fullName evidence="4">3-hexulose-6-phosphate synthase</fullName>
        <ecNumber evidence="4">4.1.2.43</ecNumber>
    </recommendedName>
</protein>
<dbReference type="STRING" id="112903.SAMN04490178_13218"/>
<evidence type="ECO:0000313" key="8">
    <source>
        <dbReference type="EMBL" id="SEP44400.1"/>
    </source>
</evidence>
<dbReference type="InterPro" id="IPR013785">
    <property type="entry name" value="Aldolase_TIM"/>
</dbReference>